<dbReference type="EMBL" id="JACJIG010000004">
    <property type="protein sequence ID" value="MBA8919267.1"/>
    <property type="molecule type" value="Genomic_DNA"/>
</dbReference>
<dbReference type="InterPro" id="IPR050452">
    <property type="entry name" value="Metacaspase"/>
</dbReference>
<dbReference type="RefSeq" id="WP_073415680.1">
    <property type="nucleotide sequence ID" value="NZ_JACJIG010000004.1"/>
</dbReference>
<dbReference type="Gene3D" id="3.40.50.1460">
    <property type="match status" value="1"/>
</dbReference>
<dbReference type="Pfam" id="PF00656">
    <property type="entry name" value="Peptidase_C14"/>
    <property type="match status" value="1"/>
</dbReference>
<accession>A0ABR6B549</accession>
<evidence type="ECO:0000259" key="1">
    <source>
        <dbReference type="Pfam" id="PF00656"/>
    </source>
</evidence>
<evidence type="ECO:0000313" key="2">
    <source>
        <dbReference type="EMBL" id="MBA8919267.1"/>
    </source>
</evidence>
<dbReference type="Proteomes" id="UP000517315">
    <property type="component" value="Unassembled WGS sequence"/>
</dbReference>
<dbReference type="InterPro" id="IPR011600">
    <property type="entry name" value="Pept_C14_caspase"/>
</dbReference>
<sequence>MRRALLIGINDYDNSPLNGCVNDAEKMANILATHENEERNFDCQLYVSDHDDDERINKRELKTKICELFEQPADVALLYFSGHGSLDSLGAGGYLVSQELDGIPMLEVLKIANDAKTKINEIVIILDCCHSGSMGANMLSNSEQAIISEGVSILTASRTSQYAMEAAGSGVFTSLIHDALDGGAADALGNVTAASIYAYADQALGAWDQRPLFKSHVSKLLPIRKCKPKASLATIRKLNIYFPDPHEHFQLDPSFEPDEGHGDKEKEEIFKNLQRLRSAGLVEPIGEEHMYYAAVNSKKCKLTALGRFYWSLANQGRL</sequence>
<keyword evidence="3" id="KW-1185">Reference proteome</keyword>
<comment type="caution">
    <text evidence="2">The sequence shown here is derived from an EMBL/GenBank/DDBJ whole genome shotgun (WGS) entry which is preliminary data.</text>
</comment>
<evidence type="ECO:0000313" key="3">
    <source>
        <dbReference type="Proteomes" id="UP000517315"/>
    </source>
</evidence>
<feature type="domain" description="Peptidase C14 caspase" evidence="1">
    <location>
        <begin position="2"/>
        <end position="216"/>
    </location>
</feature>
<dbReference type="InterPro" id="IPR029030">
    <property type="entry name" value="Caspase-like_dom_sf"/>
</dbReference>
<protein>
    <recommendedName>
        <fullName evidence="1">Peptidase C14 caspase domain-containing protein</fullName>
    </recommendedName>
</protein>
<gene>
    <name evidence="2" type="ORF">HNP39_003023</name>
</gene>
<dbReference type="SUPFAM" id="SSF52129">
    <property type="entry name" value="Caspase-like"/>
    <property type="match status" value="1"/>
</dbReference>
<dbReference type="PANTHER" id="PTHR48104">
    <property type="entry name" value="METACASPASE-4"/>
    <property type="match status" value="1"/>
</dbReference>
<reference evidence="2 3" key="1">
    <citation type="submission" date="2020-08" db="EMBL/GenBank/DDBJ databases">
        <title>Functional genomics of gut bacteria from endangered species of beetles.</title>
        <authorList>
            <person name="Carlos-Shanley C."/>
        </authorList>
    </citation>
    <scope>NUCLEOTIDE SEQUENCE [LARGE SCALE GENOMIC DNA]</scope>
    <source>
        <strain evidence="2 3">S00152</strain>
    </source>
</reference>
<proteinExistence type="predicted"/>
<organism evidence="2 3">
    <name type="scientific">Bacillus aerius</name>
    <dbReference type="NCBI Taxonomy" id="293388"/>
    <lineage>
        <taxon>Bacteria</taxon>
        <taxon>Bacillati</taxon>
        <taxon>Bacillota</taxon>
        <taxon>Bacilli</taxon>
        <taxon>Bacillales</taxon>
        <taxon>Bacillaceae</taxon>
        <taxon>Bacillus</taxon>
    </lineage>
</organism>
<name>A0ABR6B549_9BACI</name>
<dbReference type="PANTHER" id="PTHR48104:SF30">
    <property type="entry name" value="METACASPASE-1"/>
    <property type="match status" value="1"/>
</dbReference>